<keyword evidence="9" id="KW-1185">Reference proteome</keyword>
<evidence type="ECO:0000313" key="8">
    <source>
        <dbReference type="EMBL" id="OMH40253.1"/>
    </source>
</evidence>
<dbReference type="AlphaFoldDB" id="A0A1R1MKG2"/>
<dbReference type="CDD" id="cd00337">
    <property type="entry name" value="Ribosomal_uL14"/>
    <property type="match status" value="1"/>
</dbReference>
<dbReference type="NCBIfam" id="TIGR01067">
    <property type="entry name" value="rplN_bact"/>
    <property type="match status" value="1"/>
</dbReference>
<dbReference type="PROSITE" id="PS00049">
    <property type="entry name" value="RIBOSOMAL_L14"/>
    <property type="match status" value="1"/>
</dbReference>
<evidence type="ECO:0000256" key="1">
    <source>
        <dbReference type="ARBA" id="ARBA00022730"/>
    </source>
</evidence>
<keyword evidence="2 5" id="KW-0694">RNA-binding</keyword>
<dbReference type="InterPro" id="IPR019972">
    <property type="entry name" value="Ribosomal_uL14_CS"/>
</dbReference>
<keyword evidence="1 5" id="KW-0699">rRNA-binding</keyword>
<reference evidence="8 9" key="1">
    <citation type="submission" date="2016-10" db="EMBL/GenBank/DDBJ databases">
        <title>Genome sequence of a sulfur-reducing bacterium Desulfurobacterium indicum K6013.</title>
        <authorList>
            <person name="Cao J."/>
            <person name="Shao Z."/>
            <person name="Alain K."/>
            <person name="Jebbar M."/>
        </authorList>
    </citation>
    <scope>NUCLEOTIDE SEQUENCE [LARGE SCALE GENOMIC DNA]</scope>
    <source>
        <strain evidence="8 9">K6013</strain>
    </source>
</reference>
<dbReference type="GO" id="GO:0070180">
    <property type="term" value="F:large ribosomal subunit rRNA binding"/>
    <property type="evidence" value="ECO:0007669"/>
    <property type="project" value="TreeGrafter"/>
</dbReference>
<dbReference type="Gene3D" id="2.40.150.20">
    <property type="entry name" value="Ribosomal protein L14"/>
    <property type="match status" value="1"/>
</dbReference>
<dbReference type="HAMAP" id="MF_01367">
    <property type="entry name" value="Ribosomal_uL14"/>
    <property type="match status" value="1"/>
</dbReference>
<dbReference type="InterPro" id="IPR000218">
    <property type="entry name" value="Ribosomal_uL14"/>
</dbReference>
<dbReference type="InterPro" id="IPR005745">
    <property type="entry name" value="Ribosomal_uL14_bac-type"/>
</dbReference>
<dbReference type="Pfam" id="PF00238">
    <property type="entry name" value="Ribosomal_L14"/>
    <property type="match status" value="1"/>
</dbReference>
<comment type="caution">
    <text evidence="8">The sequence shown here is derived from an EMBL/GenBank/DDBJ whole genome shotgun (WGS) entry which is preliminary data.</text>
</comment>
<dbReference type="SUPFAM" id="SSF50193">
    <property type="entry name" value="Ribosomal protein L14"/>
    <property type="match status" value="1"/>
</dbReference>
<sequence>MIQVQTYLNVADNTGAKKVQCIRVLGGSTRRYASLGDVIVVTVKDSIPNATAKKGEVYRAVVVRTKKEVRRPDGTYIKFDDNAVVILNKQGEPLGTRILGPVAREARQKGFTKIASLAPEVI</sequence>
<evidence type="ECO:0000256" key="7">
    <source>
        <dbReference type="RuleBase" id="RU003950"/>
    </source>
</evidence>
<dbReference type="Proteomes" id="UP000187408">
    <property type="component" value="Unassembled WGS sequence"/>
</dbReference>
<comment type="function">
    <text evidence="5 7">Binds to 23S rRNA. Forms part of two intersubunit bridges in the 70S ribosome.</text>
</comment>
<evidence type="ECO:0000256" key="2">
    <source>
        <dbReference type="ARBA" id="ARBA00022884"/>
    </source>
</evidence>
<keyword evidence="4 5" id="KW-0687">Ribonucleoprotein</keyword>
<dbReference type="GO" id="GO:0003735">
    <property type="term" value="F:structural constituent of ribosome"/>
    <property type="evidence" value="ECO:0007669"/>
    <property type="project" value="InterPro"/>
</dbReference>
<dbReference type="STRING" id="1914305.BLW93_06095"/>
<protein>
    <recommendedName>
        <fullName evidence="5">Large ribosomal subunit protein uL14</fullName>
    </recommendedName>
</protein>
<dbReference type="FunFam" id="2.40.150.20:FF:000001">
    <property type="entry name" value="50S ribosomal protein L14"/>
    <property type="match status" value="1"/>
</dbReference>
<dbReference type="InterPro" id="IPR036853">
    <property type="entry name" value="Ribosomal_uL14_sf"/>
</dbReference>
<comment type="similarity">
    <text evidence="5 6">Belongs to the universal ribosomal protein uL14 family.</text>
</comment>
<name>A0A1R1MKG2_9BACT</name>
<dbReference type="EMBL" id="MOEN01000022">
    <property type="protein sequence ID" value="OMH40253.1"/>
    <property type="molecule type" value="Genomic_DNA"/>
</dbReference>
<evidence type="ECO:0000313" key="9">
    <source>
        <dbReference type="Proteomes" id="UP000187408"/>
    </source>
</evidence>
<organism evidence="8 9">
    <name type="scientific">Desulfurobacterium indicum</name>
    <dbReference type="NCBI Taxonomy" id="1914305"/>
    <lineage>
        <taxon>Bacteria</taxon>
        <taxon>Pseudomonadati</taxon>
        <taxon>Aquificota</taxon>
        <taxon>Aquificia</taxon>
        <taxon>Desulfurobacteriales</taxon>
        <taxon>Desulfurobacteriaceae</taxon>
        <taxon>Desulfurobacterium</taxon>
    </lineage>
</organism>
<evidence type="ECO:0000256" key="3">
    <source>
        <dbReference type="ARBA" id="ARBA00022980"/>
    </source>
</evidence>
<evidence type="ECO:0000256" key="6">
    <source>
        <dbReference type="RuleBase" id="RU003949"/>
    </source>
</evidence>
<accession>A0A1R1MKG2</accession>
<evidence type="ECO:0000256" key="4">
    <source>
        <dbReference type="ARBA" id="ARBA00023274"/>
    </source>
</evidence>
<dbReference type="PANTHER" id="PTHR11761:SF3">
    <property type="entry name" value="LARGE RIBOSOMAL SUBUNIT PROTEIN UL14M"/>
    <property type="match status" value="1"/>
</dbReference>
<gene>
    <name evidence="5" type="primary">rplN</name>
    <name evidence="8" type="ORF">BLW93_06095</name>
</gene>
<dbReference type="OrthoDB" id="9806379at2"/>
<evidence type="ECO:0000256" key="5">
    <source>
        <dbReference type="HAMAP-Rule" id="MF_01367"/>
    </source>
</evidence>
<dbReference type="SMART" id="SM01374">
    <property type="entry name" value="Ribosomal_L14"/>
    <property type="match status" value="1"/>
</dbReference>
<proteinExistence type="inferred from homology"/>
<dbReference type="GO" id="GO:0006412">
    <property type="term" value="P:translation"/>
    <property type="evidence" value="ECO:0007669"/>
    <property type="project" value="UniProtKB-UniRule"/>
</dbReference>
<dbReference type="RefSeq" id="WP_076713219.1">
    <property type="nucleotide sequence ID" value="NZ_MOEN01000022.1"/>
</dbReference>
<dbReference type="GO" id="GO:0022625">
    <property type="term" value="C:cytosolic large ribosomal subunit"/>
    <property type="evidence" value="ECO:0007669"/>
    <property type="project" value="TreeGrafter"/>
</dbReference>
<comment type="subunit">
    <text evidence="5">Part of the 50S ribosomal subunit. Forms a cluster with proteins L3 and L19. In the 70S ribosome, L14 and L19 interact and together make contacts with the 16S rRNA in bridges B5 and B8.</text>
</comment>
<keyword evidence="3 5" id="KW-0689">Ribosomal protein</keyword>
<dbReference type="PANTHER" id="PTHR11761">
    <property type="entry name" value="50S/60S RIBOSOMAL PROTEIN L14/L23"/>
    <property type="match status" value="1"/>
</dbReference>